<dbReference type="CDD" id="cd11326">
    <property type="entry name" value="AmyAc_Glg_debranch"/>
    <property type="match status" value="1"/>
</dbReference>
<dbReference type="InterPro" id="IPR013783">
    <property type="entry name" value="Ig-like_fold"/>
</dbReference>
<dbReference type="SUPFAM" id="SSF81296">
    <property type="entry name" value="E set domains"/>
    <property type="match status" value="1"/>
</dbReference>
<dbReference type="Pfam" id="PF02922">
    <property type="entry name" value="CBM_48"/>
    <property type="match status" value="1"/>
</dbReference>
<keyword evidence="6" id="KW-1185">Reference proteome</keyword>
<organism evidence="5 6">
    <name type="scientific">Psychrosphaera haliotis</name>
    <dbReference type="NCBI Taxonomy" id="555083"/>
    <lineage>
        <taxon>Bacteria</taxon>
        <taxon>Pseudomonadati</taxon>
        <taxon>Pseudomonadota</taxon>
        <taxon>Gammaproteobacteria</taxon>
        <taxon>Alteromonadales</taxon>
        <taxon>Pseudoalteromonadaceae</taxon>
        <taxon>Psychrosphaera</taxon>
    </lineage>
</organism>
<proteinExistence type="inferred from homology"/>
<accession>A0A6N8F873</accession>
<keyword evidence="3" id="KW-0326">Glycosidase</keyword>
<dbReference type="Gene3D" id="3.20.20.80">
    <property type="entry name" value="Glycosidases"/>
    <property type="match status" value="1"/>
</dbReference>
<evidence type="ECO:0000259" key="4">
    <source>
        <dbReference type="SMART" id="SM00642"/>
    </source>
</evidence>
<evidence type="ECO:0000256" key="3">
    <source>
        <dbReference type="ARBA" id="ARBA00023295"/>
    </source>
</evidence>
<dbReference type="InterPro" id="IPR014756">
    <property type="entry name" value="Ig_E-set"/>
</dbReference>
<dbReference type="Pfam" id="PF00128">
    <property type="entry name" value="Alpha-amylase"/>
    <property type="match status" value="1"/>
</dbReference>
<comment type="similarity">
    <text evidence="1">Belongs to the glycosyl hydrolase 13 family.</text>
</comment>
<dbReference type="InterPro" id="IPR017853">
    <property type="entry name" value="GH"/>
</dbReference>
<keyword evidence="2" id="KW-0378">Hydrolase</keyword>
<dbReference type="PANTHER" id="PTHR43002">
    <property type="entry name" value="GLYCOGEN DEBRANCHING ENZYME"/>
    <property type="match status" value="1"/>
</dbReference>
<dbReference type="GO" id="GO:0005980">
    <property type="term" value="P:glycogen catabolic process"/>
    <property type="evidence" value="ECO:0007669"/>
    <property type="project" value="InterPro"/>
</dbReference>
<evidence type="ECO:0000256" key="2">
    <source>
        <dbReference type="ARBA" id="ARBA00022801"/>
    </source>
</evidence>
<dbReference type="AlphaFoldDB" id="A0A6N8F873"/>
<dbReference type="SMART" id="SM00642">
    <property type="entry name" value="Aamy"/>
    <property type="match status" value="1"/>
</dbReference>
<feature type="domain" description="Glycosyl hydrolase family 13 catalytic" evidence="4">
    <location>
        <begin position="153"/>
        <end position="560"/>
    </location>
</feature>
<evidence type="ECO:0000256" key="1">
    <source>
        <dbReference type="ARBA" id="ARBA00008061"/>
    </source>
</evidence>
<gene>
    <name evidence="5" type="primary">glgX</name>
    <name evidence="5" type="ORF">GNP35_00400</name>
</gene>
<dbReference type="EMBL" id="WOCD01000001">
    <property type="protein sequence ID" value="MUH71090.1"/>
    <property type="molecule type" value="Genomic_DNA"/>
</dbReference>
<dbReference type="InterPro" id="IPR013780">
    <property type="entry name" value="Glyco_hydro_b"/>
</dbReference>
<dbReference type="Proteomes" id="UP000439994">
    <property type="component" value="Unassembled WGS sequence"/>
</dbReference>
<dbReference type="GO" id="GO:0004135">
    <property type="term" value="F:amylo-alpha-1,6-glucosidase activity"/>
    <property type="evidence" value="ECO:0007669"/>
    <property type="project" value="InterPro"/>
</dbReference>
<dbReference type="SUPFAM" id="SSF51445">
    <property type="entry name" value="(Trans)glycosidases"/>
    <property type="match status" value="1"/>
</dbReference>
<dbReference type="Gene3D" id="2.60.40.10">
    <property type="entry name" value="Immunoglobulins"/>
    <property type="match status" value="1"/>
</dbReference>
<dbReference type="Gene3D" id="2.60.40.1180">
    <property type="entry name" value="Golgi alpha-mannosidase II"/>
    <property type="match status" value="1"/>
</dbReference>
<comment type="caution">
    <text evidence="5">The sequence shown here is derived from an EMBL/GenBank/DDBJ whole genome shotgun (WGS) entry which is preliminary data.</text>
</comment>
<dbReference type="NCBIfam" id="TIGR02100">
    <property type="entry name" value="glgX_debranch"/>
    <property type="match status" value="1"/>
</dbReference>
<reference evidence="5 6" key="1">
    <citation type="submission" date="2019-11" db="EMBL/GenBank/DDBJ databases">
        <title>P. haliotis isolates from Z. marina roots.</title>
        <authorList>
            <person name="Cohen M."/>
            <person name="Jospin G."/>
            <person name="Eisen J.A."/>
            <person name="Coil D.A."/>
        </authorList>
    </citation>
    <scope>NUCLEOTIDE SEQUENCE [LARGE SCALE GENOMIC DNA]</scope>
    <source>
        <strain evidence="5 6">UCD-MCMsp1aY</strain>
    </source>
</reference>
<evidence type="ECO:0000313" key="6">
    <source>
        <dbReference type="Proteomes" id="UP000439994"/>
    </source>
</evidence>
<dbReference type="InterPro" id="IPR011837">
    <property type="entry name" value="Glycogen_debranch_GlgX"/>
</dbReference>
<dbReference type="RefSeq" id="WP_155693511.1">
    <property type="nucleotide sequence ID" value="NZ_WOCD01000001.1"/>
</dbReference>
<dbReference type="InterPro" id="IPR006047">
    <property type="entry name" value="GH13_cat_dom"/>
</dbReference>
<name>A0A6N8F873_9GAMM</name>
<sequence>MTIIKAEICGAGSPNPLGVTSNNENYNVAVYAPDASKVFIHFFTPDTEEFICKIELKNRTGKVFHSLISHVSENYVYALQAIQKDKRKGHCVDERLFIDPYAKSLNKSLVWNETQYHQQSAFMLPKAKLCKQEFDWQGVTKPNIARHESVIYELHVKGFSEQNSNVTEAVRGKYLGLADTPSIEHLKGLGITAVQILPIFSFMSEPRLEQIGLTNYWGYNPINFFAPDQRYANNDAVTEVKTMVRELHRNGIEVILDVVYNHTAESGAQGPSLSFKGLVEGEFYLRTDDDYSFDYANYSGCGNTVNADSNFGIKIIMDSMRYWLTEMQVDGFRFDLAATLGRNGDRFNRKAALFRAMSQDPIISQAKLIAEPWDIGPEGYQLGNFPSEWLECNDRFRDTVRRFWRGELGLVPELASRILGSRDIFKKGRRSHTSSVNYVAYHDGYTLNDLVSYEQKHNEANLENNRDGHGSNFSKNYGVEGETTKPEVLALRAKQIRNMLSTVLFSQGVPHLLAGDEIGRTQKGNNNAYCQDNEISWLNWNLDKSNTELLEFTKLVISIRKSYPLLQRCFLEDDDYEYSDFHHHVNWIKPSGESKQIDDWQNNENQCLGLVVADDDNGYQLVLILNASEQSVTYKIVDNQPLSAVRILDTSLISQQLGTQTDCQFDRNLDHEQAPQSLSLWKLLPLQQ</sequence>
<protein>
    <submittedName>
        <fullName evidence="5">Glycogen debranching protein GlgX</fullName>
    </submittedName>
</protein>
<evidence type="ECO:0000313" key="5">
    <source>
        <dbReference type="EMBL" id="MUH71090.1"/>
    </source>
</evidence>
<dbReference type="SUPFAM" id="SSF51011">
    <property type="entry name" value="Glycosyl hydrolase domain"/>
    <property type="match status" value="1"/>
</dbReference>
<dbReference type="OrthoDB" id="3236218at2"/>
<dbReference type="InterPro" id="IPR004193">
    <property type="entry name" value="Glyco_hydro_13_N"/>
</dbReference>